<evidence type="ECO:0000313" key="1">
    <source>
        <dbReference type="EMBL" id="CAG8615622.1"/>
    </source>
</evidence>
<name>A0ACA9MW54_9GLOM</name>
<keyword evidence="2" id="KW-1185">Reference proteome</keyword>
<reference evidence="1" key="1">
    <citation type="submission" date="2021-06" db="EMBL/GenBank/DDBJ databases">
        <authorList>
            <person name="Kallberg Y."/>
            <person name="Tangrot J."/>
            <person name="Rosling A."/>
        </authorList>
    </citation>
    <scope>NUCLEOTIDE SEQUENCE</scope>
    <source>
        <strain evidence="1">MA461A</strain>
    </source>
</reference>
<feature type="non-terminal residue" evidence="1">
    <location>
        <position position="1"/>
    </location>
</feature>
<gene>
    <name evidence="1" type="ORF">RPERSI_LOCUS6488</name>
</gene>
<evidence type="ECO:0000313" key="2">
    <source>
        <dbReference type="Proteomes" id="UP000789920"/>
    </source>
</evidence>
<dbReference type="Proteomes" id="UP000789920">
    <property type="component" value="Unassembled WGS sequence"/>
</dbReference>
<dbReference type="EMBL" id="CAJVQC010010355">
    <property type="protein sequence ID" value="CAG8615622.1"/>
    <property type="molecule type" value="Genomic_DNA"/>
</dbReference>
<proteinExistence type="predicted"/>
<organism evidence="1 2">
    <name type="scientific">Racocetra persica</name>
    <dbReference type="NCBI Taxonomy" id="160502"/>
    <lineage>
        <taxon>Eukaryota</taxon>
        <taxon>Fungi</taxon>
        <taxon>Fungi incertae sedis</taxon>
        <taxon>Mucoromycota</taxon>
        <taxon>Glomeromycotina</taxon>
        <taxon>Glomeromycetes</taxon>
        <taxon>Diversisporales</taxon>
        <taxon>Gigasporaceae</taxon>
        <taxon>Racocetra</taxon>
    </lineage>
</organism>
<protein>
    <submittedName>
        <fullName evidence="1">28351_t:CDS:1</fullName>
    </submittedName>
</protein>
<sequence>FAVLLELSLDSPLDNQIQNQTNAITNNTNRLEQRETKLIKIIPFADAAIWYNNANQQKAFEYWDMPNQANKKICKFITSLRIELQIAVCLFGENTWNRVVNRAKICELTCYGVAIYITSNLNNNILTLTPISSNSVKIIIEARTKYIKNLKKKIEKKLENNNYSRKNNQNNNNNNINNNNQREPVCFNCFQPGDIVWDCSNPRNNNNQQNNTLSNNNNQPRNN</sequence>
<comment type="caution">
    <text evidence="1">The sequence shown here is derived from an EMBL/GenBank/DDBJ whole genome shotgun (WGS) entry which is preliminary data.</text>
</comment>
<accession>A0ACA9MW54</accession>